<sequence length="627" mass="72905">MFQHRANEQSFISTGKTLEDRFLLPGYGRPLDFAPREKNIYGVERRSMFPSALDDRDIQHGYADLPVQTLREIQMVDVMEDLTDIPEWWKKIFQPGVAEDWKKNAMDTRADITLNMAEWIIEELKFKAMIYDATDVVALYNGDVTKSDTIVPQSVVQELKNSVPDLEFDEPELQFYNPGSYKKQRDFLAMALYPLVYGKSRILPDKLITLDNALEHAGQGEVIPVPQETGITREDIAWRVLSRADIQVRPYSRWFQVLPTDFELRDDNRWHIATYINNLHPVKHRNIYKLIEEAFNCLVPQWNATLTPLKDMLHSRARIEYHKAEYYPLPKDIADQIPKIQPREAQTEFDERYEKWCIETYRSIQPDAGTFLPWAVPPWLMNKLPEDLPSPVRIEQGVELNKDYGECGLQVITRILGVDLKPEDPYFQSDWHVEGQMNEHICAAAFLTYDSENMEEAYMEFRNMVETATLAEVEHEPNDFIWLRQVYGMENGEPSVQCSGSIRCKVGRTVMYPSTVQHRLTRFELKDKTKPGYARALVFLLVDPNIRIISTANIPPQRLDWTLSDDKREDEDLSTSMARLALQNRDKRGSMPVSLNEALATRIDLLNEIIEFTRYQHVAFESNVVML</sequence>
<comment type="caution">
    <text evidence="3">The sequence shown here is derived from an EMBL/GenBank/DDBJ whole genome shotgun (WGS) entry which is preliminary data.</text>
</comment>
<evidence type="ECO:0000259" key="1">
    <source>
        <dbReference type="Pfam" id="PF14033"/>
    </source>
</evidence>
<evidence type="ECO:0000259" key="2">
    <source>
        <dbReference type="Pfam" id="PF21666"/>
    </source>
</evidence>
<dbReference type="InterPro" id="IPR049192">
    <property type="entry name" value="DUF4246_C"/>
</dbReference>
<dbReference type="InterPro" id="IPR049207">
    <property type="entry name" value="DUF4246_N"/>
</dbReference>
<feature type="domain" description="DUF4246" evidence="1">
    <location>
        <begin position="115"/>
        <end position="562"/>
    </location>
</feature>
<organism evidence="3 4">
    <name type="scientific">Penicillium alfredii</name>
    <dbReference type="NCBI Taxonomy" id="1506179"/>
    <lineage>
        <taxon>Eukaryota</taxon>
        <taxon>Fungi</taxon>
        <taxon>Dikarya</taxon>
        <taxon>Ascomycota</taxon>
        <taxon>Pezizomycotina</taxon>
        <taxon>Eurotiomycetes</taxon>
        <taxon>Eurotiomycetidae</taxon>
        <taxon>Eurotiales</taxon>
        <taxon>Aspergillaceae</taxon>
        <taxon>Penicillium</taxon>
    </lineage>
</organism>
<dbReference type="EMBL" id="JAPMSZ010000001">
    <property type="protein sequence ID" value="KAJ5115280.1"/>
    <property type="molecule type" value="Genomic_DNA"/>
</dbReference>
<dbReference type="Pfam" id="PF14033">
    <property type="entry name" value="DUF4246"/>
    <property type="match status" value="1"/>
</dbReference>
<dbReference type="Pfam" id="PF21666">
    <property type="entry name" value="DUF4246_N"/>
    <property type="match status" value="1"/>
</dbReference>
<dbReference type="PANTHER" id="PTHR33119">
    <property type="entry name" value="IFI3P"/>
    <property type="match status" value="1"/>
</dbReference>
<reference evidence="3" key="2">
    <citation type="journal article" date="2023" name="IMA Fungus">
        <title>Comparative genomic study of the Penicillium genus elucidates a diverse pangenome and 15 lateral gene transfer events.</title>
        <authorList>
            <person name="Petersen C."/>
            <person name="Sorensen T."/>
            <person name="Nielsen M.R."/>
            <person name="Sondergaard T.E."/>
            <person name="Sorensen J.L."/>
            <person name="Fitzpatrick D.A."/>
            <person name="Frisvad J.C."/>
            <person name="Nielsen K.L."/>
        </authorList>
    </citation>
    <scope>NUCLEOTIDE SEQUENCE</scope>
    <source>
        <strain evidence="3">IBT 34128</strain>
    </source>
</reference>
<dbReference type="Proteomes" id="UP001141434">
    <property type="component" value="Unassembled WGS sequence"/>
</dbReference>
<gene>
    <name evidence="3" type="ORF">NUU61_001039</name>
</gene>
<evidence type="ECO:0000313" key="4">
    <source>
        <dbReference type="Proteomes" id="UP001141434"/>
    </source>
</evidence>
<name>A0A9W9GC38_9EURO</name>
<dbReference type="InterPro" id="IPR025340">
    <property type="entry name" value="DUF4246"/>
</dbReference>
<reference evidence="3" key="1">
    <citation type="submission" date="2022-11" db="EMBL/GenBank/DDBJ databases">
        <authorList>
            <person name="Petersen C."/>
        </authorList>
    </citation>
    <scope>NUCLEOTIDE SEQUENCE</scope>
    <source>
        <strain evidence="3">IBT 34128</strain>
    </source>
</reference>
<feature type="domain" description="DUF4246" evidence="2">
    <location>
        <begin position="24"/>
        <end position="103"/>
    </location>
</feature>
<dbReference type="RefSeq" id="XP_056516471.1">
    <property type="nucleotide sequence ID" value="XM_056651621.1"/>
</dbReference>
<dbReference type="PANTHER" id="PTHR33119:SF1">
    <property type="entry name" value="FE2OG DIOXYGENASE DOMAIN-CONTAINING PROTEIN"/>
    <property type="match status" value="1"/>
</dbReference>
<dbReference type="AlphaFoldDB" id="A0A9W9GC38"/>
<proteinExistence type="predicted"/>
<dbReference type="OrthoDB" id="415532at2759"/>
<evidence type="ECO:0000313" key="3">
    <source>
        <dbReference type="EMBL" id="KAJ5115280.1"/>
    </source>
</evidence>
<dbReference type="GeneID" id="81390789"/>
<accession>A0A9W9GC38</accession>
<keyword evidence="4" id="KW-1185">Reference proteome</keyword>
<protein>
    <submittedName>
        <fullName evidence="3">Uncharacterized protein</fullName>
    </submittedName>
</protein>